<sequence length="178" mass="19687">MADICAGCLHTIIWLGDYHETGADLGKSAELNASIYSAVHTYMNDREPGDMGDGWDAVNSYGRLKLDPSDAVGFDHKTNDTALNSESLRPAKPWLINLEAIRERTEGIGTLIWLQKLAESMRITDLRTAAYTFWASRIVALRGLDATNKRDKIFTTYGFLQKALAPLDIGPDARVTPD</sequence>
<accession>A0A9P4H5S4</accession>
<keyword evidence="2" id="KW-1185">Reference proteome</keyword>
<name>A0A9P4H5S4_9PLEO</name>
<protein>
    <submittedName>
        <fullName evidence="1">Uncharacterized protein</fullName>
    </submittedName>
</protein>
<dbReference type="AlphaFoldDB" id="A0A9P4H5S4"/>
<reference evidence="1" key="1">
    <citation type="journal article" date="2020" name="Stud. Mycol.">
        <title>101 Dothideomycetes genomes: a test case for predicting lifestyles and emergence of pathogens.</title>
        <authorList>
            <person name="Haridas S."/>
            <person name="Albert R."/>
            <person name="Binder M."/>
            <person name="Bloem J."/>
            <person name="Labutti K."/>
            <person name="Salamov A."/>
            <person name="Andreopoulos B."/>
            <person name="Baker S."/>
            <person name="Barry K."/>
            <person name="Bills G."/>
            <person name="Bluhm B."/>
            <person name="Cannon C."/>
            <person name="Castanera R."/>
            <person name="Culley D."/>
            <person name="Daum C."/>
            <person name="Ezra D."/>
            <person name="Gonzalez J."/>
            <person name="Henrissat B."/>
            <person name="Kuo A."/>
            <person name="Liang C."/>
            <person name="Lipzen A."/>
            <person name="Lutzoni F."/>
            <person name="Magnuson J."/>
            <person name="Mondo S."/>
            <person name="Nolan M."/>
            <person name="Ohm R."/>
            <person name="Pangilinan J."/>
            <person name="Park H.-J."/>
            <person name="Ramirez L."/>
            <person name="Alfaro M."/>
            <person name="Sun H."/>
            <person name="Tritt A."/>
            <person name="Yoshinaga Y."/>
            <person name="Zwiers L.-H."/>
            <person name="Turgeon B."/>
            <person name="Goodwin S."/>
            <person name="Spatafora J."/>
            <person name="Crous P."/>
            <person name="Grigoriev I."/>
        </authorList>
    </citation>
    <scope>NUCLEOTIDE SEQUENCE</scope>
    <source>
        <strain evidence="1">CBS 110217</strain>
    </source>
</reference>
<evidence type="ECO:0000313" key="1">
    <source>
        <dbReference type="EMBL" id="KAF2028054.1"/>
    </source>
</evidence>
<evidence type="ECO:0000313" key="2">
    <source>
        <dbReference type="Proteomes" id="UP000799777"/>
    </source>
</evidence>
<dbReference type="OrthoDB" id="4476201at2759"/>
<gene>
    <name evidence="1" type="ORF">EK21DRAFT_114257</name>
</gene>
<dbReference type="EMBL" id="ML978218">
    <property type="protein sequence ID" value="KAF2028054.1"/>
    <property type="molecule type" value="Genomic_DNA"/>
</dbReference>
<dbReference type="Proteomes" id="UP000799777">
    <property type="component" value="Unassembled WGS sequence"/>
</dbReference>
<organism evidence="1 2">
    <name type="scientific">Setomelanomma holmii</name>
    <dbReference type="NCBI Taxonomy" id="210430"/>
    <lineage>
        <taxon>Eukaryota</taxon>
        <taxon>Fungi</taxon>
        <taxon>Dikarya</taxon>
        <taxon>Ascomycota</taxon>
        <taxon>Pezizomycotina</taxon>
        <taxon>Dothideomycetes</taxon>
        <taxon>Pleosporomycetidae</taxon>
        <taxon>Pleosporales</taxon>
        <taxon>Pleosporineae</taxon>
        <taxon>Phaeosphaeriaceae</taxon>
        <taxon>Setomelanomma</taxon>
    </lineage>
</organism>
<proteinExistence type="predicted"/>
<comment type="caution">
    <text evidence="1">The sequence shown here is derived from an EMBL/GenBank/DDBJ whole genome shotgun (WGS) entry which is preliminary data.</text>
</comment>